<name>A0A1E5E3V6_9VIBR</name>
<feature type="compositionally biased region" description="Polar residues" evidence="1">
    <location>
        <begin position="47"/>
        <end position="58"/>
    </location>
</feature>
<dbReference type="AlphaFoldDB" id="A0A1E5E3V6"/>
<evidence type="ECO:0000313" key="3">
    <source>
        <dbReference type="Proteomes" id="UP000094070"/>
    </source>
</evidence>
<dbReference type="Proteomes" id="UP000094070">
    <property type="component" value="Unassembled WGS sequence"/>
</dbReference>
<proteinExistence type="predicted"/>
<sequence length="77" mass="8835">MSQELSPKKLSKDISSLFDAYEVSDPKYKELSEKERYYKTKQKWQALKSSSSQTNAADENNDDLKKVQTIIDNVKGS</sequence>
<protein>
    <submittedName>
        <fullName evidence="2">Uncharacterized protein</fullName>
    </submittedName>
</protein>
<evidence type="ECO:0000313" key="2">
    <source>
        <dbReference type="EMBL" id="OEF27264.1"/>
    </source>
</evidence>
<gene>
    <name evidence="2" type="ORF">A1QC_06485</name>
</gene>
<reference evidence="2 3" key="1">
    <citation type="journal article" date="2012" name="Science">
        <title>Ecological populations of bacteria act as socially cohesive units of antibiotic production and resistance.</title>
        <authorList>
            <person name="Cordero O.X."/>
            <person name="Wildschutte H."/>
            <person name="Kirkup B."/>
            <person name="Proehl S."/>
            <person name="Ngo L."/>
            <person name="Hussain F."/>
            <person name="Le Roux F."/>
            <person name="Mincer T."/>
            <person name="Polz M.F."/>
        </authorList>
    </citation>
    <scope>NUCLEOTIDE SEQUENCE [LARGE SCALE GENOMIC DNA]</scope>
    <source>
        <strain evidence="2 3">1S-45</strain>
    </source>
</reference>
<dbReference type="OrthoDB" id="9990640at2"/>
<organism evidence="2 3">
    <name type="scientific">Vibrio rumoiensis 1S-45</name>
    <dbReference type="NCBI Taxonomy" id="1188252"/>
    <lineage>
        <taxon>Bacteria</taxon>
        <taxon>Pseudomonadati</taxon>
        <taxon>Pseudomonadota</taxon>
        <taxon>Gammaproteobacteria</taxon>
        <taxon>Vibrionales</taxon>
        <taxon>Vibrionaceae</taxon>
        <taxon>Vibrio</taxon>
    </lineage>
</organism>
<feature type="region of interest" description="Disordered" evidence="1">
    <location>
        <begin position="47"/>
        <end position="77"/>
    </location>
</feature>
<keyword evidence="3" id="KW-1185">Reference proteome</keyword>
<dbReference type="EMBL" id="AJYK02000038">
    <property type="protein sequence ID" value="OEF27264.1"/>
    <property type="molecule type" value="Genomic_DNA"/>
</dbReference>
<accession>A0A1E5E3V6</accession>
<dbReference type="STRING" id="1188252.A1QC_06485"/>
<comment type="caution">
    <text evidence="2">The sequence shown here is derived from an EMBL/GenBank/DDBJ whole genome shotgun (WGS) entry which is preliminary data.</text>
</comment>
<dbReference type="RefSeq" id="WP_017023984.1">
    <property type="nucleotide sequence ID" value="NZ_AJYK02000038.1"/>
</dbReference>
<evidence type="ECO:0000256" key="1">
    <source>
        <dbReference type="SAM" id="MobiDB-lite"/>
    </source>
</evidence>